<dbReference type="SUPFAM" id="SSF54001">
    <property type="entry name" value="Cysteine proteinases"/>
    <property type="match status" value="1"/>
</dbReference>
<dbReference type="Pfam" id="PF12913">
    <property type="entry name" value="SH3_6"/>
    <property type="match status" value="1"/>
</dbReference>
<dbReference type="InterPro" id="IPR038765">
    <property type="entry name" value="Papain-like_cys_pep_sf"/>
</dbReference>
<evidence type="ECO:0000313" key="8">
    <source>
        <dbReference type="Proteomes" id="UP000235616"/>
    </source>
</evidence>
<feature type="chain" id="PRO_5014730905" evidence="5">
    <location>
        <begin position="30"/>
        <end position="514"/>
    </location>
</feature>
<evidence type="ECO:0000256" key="1">
    <source>
        <dbReference type="ARBA" id="ARBA00007074"/>
    </source>
</evidence>
<comment type="similarity">
    <text evidence="1">Belongs to the peptidase C40 family.</text>
</comment>
<comment type="caution">
    <text evidence="7">The sequence shown here is derived from an EMBL/GenBank/DDBJ whole genome shotgun (WGS) entry which is preliminary data.</text>
</comment>
<dbReference type="GO" id="GO:0008234">
    <property type="term" value="F:cysteine-type peptidase activity"/>
    <property type="evidence" value="ECO:0007669"/>
    <property type="project" value="UniProtKB-KW"/>
</dbReference>
<evidence type="ECO:0000313" key="7">
    <source>
        <dbReference type="EMBL" id="PMS22135.1"/>
    </source>
</evidence>
<dbReference type="GO" id="GO:0006508">
    <property type="term" value="P:proteolysis"/>
    <property type="evidence" value="ECO:0007669"/>
    <property type="project" value="UniProtKB-KW"/>
</dbReference>
<dbReference type="AlphaFoldDB" id="A0A2N7VYA8"/>
<dbReference type="OrthoDB" id="9808890at2"/>
<gene>
    <name evidence="7" type="ORF">C0Z18_06405</name>
</gene>
<dbReference type="InterPro" id="IPR027017">
    <property type="entry name" value="P60_peptidase_YkfC"/>
</dbReference>
<accession>A0A2N7VYA8</accession>
<keyword evidence="4" id="KW-0788">Thiol protease</keyword>
<dbReference type="EMBL" id="PNYA01000004">
    <property type="protein sequence ID" value="PMS22135.1"/>
    <property type="molecule type" value="Genomic_DNA"/>
</dbReference>
<dbReference type="Pfam" id="PF00877">
    <property type="entry name" value="NLPC_P60"/>
    <property type="match status" value="1"/>
</dbReference>
<name>A0A2N7VYA8_9BURK</name>
<feature type="domain" description="NlpC/P60" evidence="6">
    <location>
        <begin position="341"/>
        <end position="464"/>
    </location>
</feature>
<feature type="signal peptide" evidence="5">
    <location>
        <begin position="1"/>
        <end position="29"/>
    </location>
</feature>
<evidence type="ECO:0000256" key="4">
    <source>
        <dbReference type="ARBA" id="ARBA00022807"/>
    </source>
</evidence>
<dbReference type="PROSITE" id="PS51935">
    <property type="entry name" value="NLPC_P60"/>
    <property type="match status" value="1"/>
</dbReference>
<proteinExistence type="inferred from homology"/>
<dbReference type="PIRSF" id="PIRSF019015">
    <property type="entry name" value="P60_peptidase_YkfC"/>
    <property type="match status" value="1"/>
</dbReference>
<evidence type="ECO:0000259" key="6">
    <source>
        <dbReference type="PROSITE" id="PS51935"/>
    </source>
</evidence>
<reference evidence="7 8" key="1">
    <citation type="submission" date="2018-01" db="EMBL/GenBank/DDBJ databases">
        <title>Whole genome analyses suggest that Burkholderia sensu lato contains two further novel genera in the rhizoxinica-symbiotica group Mycetohabitans gen. nov., and Trinickia gen. nov.: implications for the evolution of diazotrophy and nodulation in the Burkholderiaceae.</title>
        <authorList>
            <person name="Estrada-de los Santos P."/>
            <person name="Palmer M."/>
            <person name="Chavez-Ramirez B."/>
            <person name="Beukes C."/>
            <person name="Steenkamp E.T."/>
            <person name="Hirsch A.M."/>
            <person name="Manyaka P."/>
            <person name="Maluk M."/>
            <person name="Lafos M."/>
            <person name="Crook M."/>
            <person name="Gross E."/>
            <person name="Simon M.F."/>
            <person name="Bueno dos Reis Junior F."/>
            <person name="Poole P.S."/>
            <person name="Venter S.N."/>
            <person name="James E.K."/>
        </authorList>
    </citation>
    <scope>NUCLEOTIDE SEQUENCE [LARGE SCALE GENOMIC DNA]</scope>
    <source>
        <strain evidence="7 8">GIMN1.004</strain>
    </source>
</reference>
<dbReference type="InterPro" id="IPR026864">
    <property type="entry name" value="SH3b2-type_SH3"/>
</dbReference>
<evidence type="ECO:0000256" key="3">
    <source>
        <dbReference type="ARBA" id="ARBA00022801"/>
    </source>
</evidence>
<keyword evidence="5" id="KW-0732">Signal</keyword>
<organism evidence="7 8">
    <name type="scientific">Trinickia dabaoshanensis</name>
    <dbReference type="NCBI Taxonomy" id="564714"/>
    <lineage>
        <taxon>Bacteria</taxon>
        <taxon>Pseudomonadati</taxon>
        <taxon>Pseudomonadota</taxon>
        <taxon>Betaproteobacteria</taxon>
        <taxon>Burkholderiales</taxon>
        <taxon>Burkholderiaceae</taxon>
        <taxon>Trinickia</taxon>
    </lineage>
</organism>
<dbReference type="InterPro" id="IPR039439">
    <property type="entry name" value="SH3b1_dom"/>
</dbReference>
<dbReference type="InterPro" id="IPR000064">
    <property type="entry name" value="NLP_P60_dom"/>
</dbReference>
<protein>
    <submittedName>
        <fullName evidence="7">Hydrolase</fullName>
    </submittedName>
</protein>
<dbReference type="Gene3D" id="3.90.1720.10">
    <property type="entry name" value="endopeptidase domain like (from Nostoc punctiforme)"/>
    <property type="match status" value="1"/>
</dbReference>
<dbReference type="Proteomes" id="UP000235616">
    <property type="component" value="Unassembled WGS sequence"/>
</dbReference>
<keyword evidence="2" id="KW-0645">Protease</keyword>
<evidence type="ECO:0000256" key="5">
    <source>
        <dbReference type="SAM" id="SignalP"/>
    </source>
</evidence>
<sequence>MSAFVVAPARTLSFRAALASLALALAACAAPNPPAAQHAYVDPIGLFPMAAYDQNVDHWIDPASANDDTPFLSAAQQQAQWNAYLARYFGTGERDASPWNPAYIANRLFGQGGADIVDLQLRRIGNYDNEGKGRRTIGYGQSYLPHSARWIDDIERNMNLQQFGQAPRYSPRARAIATDALLVRELPTMDPSFYSHTLAGQGYPFDNLQISSVRPGTPLYVLGHSVDGAWDYVQAPDVQGWVLASGVGSADDAFIANWTHRPSTGWGVAITASTAVSDTTGVFRFNATAGTLLPVAASSAPLPSTAPGHHTVLVPARDIDGRAVIREAQLPDTALAPAPIAATPRHLSLLIKSLIGRPYGWGNMNFYNDCSSELQSIFAAFGVWLPRHSSAQMTAGDMTDLSTESPAQRLDYLIEHGKPMRTLIYIGGHVMLYLGNTTRDGRTVPVVYQDIWGLRPADNSRRAVIGGSVIFPLLLTIPEDPSLESLAATRIFQITVLGMPSGAAPPPTDENPAS</sequence>
<keyword evidence="8" id="KW-1185">Reference proteome</keyword>
<keyword evidence="3 7" id="KW-0378">Hydrolase</keyword>
<dbReference type="Pfam" id="PF12914">
    <property type="entry name" value="SH3_7"/>
    <property type="match status" value="1"/>
</dbReference>
<dbReference type="RefSeq" id="WP_102644535.1">
    <property type="nucleotide sequence ID" value="NZ_PNYA01000004.1"/>
</dbReference>
<evidence type="ECO:0000256" key="2">
    <source>
        <dbReference type="ARBA" id="ARBA00022670"/>
    </source>
</evidence>